<feature type="signal peptide" evidence="8">
    <location>
        <begin position="1"/>
        <end position="25"/>
    </location>
</feature>
<dbReference type="EC" id="3.2.1.-" evidence="7"/>
<dbReference type="GO" id="GO:0036503">
    <property type="term" value="P:ERAD pathway"/>
    <property type="evidence" value="ECO:0007669"/>
    <property type="project" value="UniProtKB-ARBA"/>
</dbReference>
<evidence type="ECO:0000256" key="5">
    <source>
        <dbReference type="PIRSR" id="PIRSR601382-1"/>
    </source>
</evidence>
<keyword evidence="7" id="KW-0326">Glycosidase</keyword>
<feature type="active site" evidence="5">
    <location>
        <position position="396"/>
    </location>
</feature>
<dbReference type="InterPro" id="IPR046450">
    <property type="entry name" value="PA_dom_sf"/>
</dbReference>
<dbReference type="GO" id="GO:0005975">
    <property type="term" value="P:carbohydrate metabolic process"/>
    <property type="evidence" value="ECO:0007669"/>
    <property type="project" value="InterPro"/>
</dbReference>
<dbReference type="InterPro" id="IPR012341">
    <property type="entry name" value="6hp_glycosidase-like_sf"/>
</dbReference>
<keyword evidence="6" id="KW-0479">Metal-binding</keyword>
<keyword evidence="6" id="KW-0106">Calcium</keyword>
<dbReference type="InterPro" id="IPR036026">
    <property type="entry name" value="Seven-hairpin_glycosidases"/>
</dbReference>
<keyword evidence="7 10" id="KW-0378">Hydrolase</keyword>
<dbReference type="GO" id="GO:0044322">
    <property type="term" value="C:endoplasmic reticulum quality control compartment"/>
    <property type="evidence" value="ECO:0007669"/>
    <property type="project" value="GOC"/>
</dbReference>
<feature type="chain" id="PRO_5040212254" description="alpha-1,2-Mannosidase" evidence="8">
    <location>
        <begin position="26"/>
        <end position="859"/>
    </location>
</feature>
<evidence type="ECO:0000313" key="10">
    <source>
        <dbReference type="EMBL" id="KAF9075924.1"/>
    </source>
</evidence>
<dbReference type="InterPro" id="IPR044674">
    <property type="entry name" value="EDEM1/2/3"/>
</dbReference>
<feature type="active site" evidence="5">
    <location>
        <position position="282"/>
    </location>
</feature>
<dbReference type="OrthoDB" id="8118055at2759"/>
<evidence type="ECO:0000256" key="8">
    <source>
        <dbReference type="SAM" id="SignalP"/>
    </source>
</evidence>
<dbReference type="InterPro" id="IPR003137">
    <property type="entry name" value="PA_domain"/>
</dbReference>
<dbReference type="InterPro" id="IPR001382">
    <property type="entry name" value="Glyco_hydro_47"/>
</dbReference>
<dbReference type="EMBL" id="JADNRY010000008">
    <property type="protein sequence ID" value="KAF9075924.1"/>
    <property type="molecule type" value="Genomic_DNA"/>
</dbReference>
<accession>A0A9P5Q6Y0</accession>
<dbReference type="PRINTS" id="PR00747">
    <property type="entry name" value="GLYHDRLASE47"/>
</dbReference>
<dbReference type="SUPFAM" id="SSF52025">
    <property type="entry name" value="PA domain"/>
    <property type="match status" value="1"/>
</dbReference>
<dbReference type="GO" id="GO:0005509">
    <property type="term" value="F:calcium ion binding"/>
    <property type="evidence" value="ECO:0007669"/>
    <property type="project" value="InterPro"/>
</dbReference>
<feature type="active site" description="Proton donor" evidence="5">
    <location>
        <position position="377"/>
    </location>
</feature>
<dbReference type="GO" id="GO:0016020">
    <property type="term" value="C:membrane"/>
    <property type="evidence" value="ECO:0007669"/>
    <property type="project" value="InterPro"/>
</dbReference>
<feature type="domain" description="PA" evidence="9">
    <location>
        <begin position="718"/>
        <end position="804"/>
    </location>
</feature>
<sequence>MKLRRFLPECLAALLLVTIERLQWSQSIGVEAASNHTGWTTERKLNARERIRDLWYHGFNNYMDLAFPLDELTPLSCSGMGPDWGNPANTGRNDVAGNFSLTLIDVLDTFIVLDDRAGFEAAVKNVIQWVSFDVNTKPQVFETTIRVLGGLLSGHIFATENGTFHLPWYRGELLDMAFDLGQRLLPAFSTPTGLPFARINLRHGLSRVETRETCTAGAGSLILEFATLSRLTGDERFEKAAHKAFFAIWNRRSDIGLVGNTIDTWTGDWTSTEATGIGAGIDSFYEYALKWYILSGETEFLDVFDQSYSSIMRYSRARDGFWYRPVNMRTGDSAFNTIDSLAAFWPGLQVLAGDVQSAIQLHMAYYNLWRKHGGMPEVYDTSFKTATSHGYPLRPEFIESTWYLYRATQDSYYLDVGERVLFDLLTRAKVPCGLASIQDLRTNKLEDRMESFALSETLKYLFLLFDEENPLHTDDSNYVFTTEGHILKLGPKHLKPVSASRQKLRKIEDHQCPAYQPFKSAHHDSVGLVVGIRGRGDADWSRELVNLEASEADSAYWSPSGWCEQPKVDLFSYDFVLSPNGKVAAEDLSPNKLKLEPVEDGYVVHNVTGIRTHVVRRLDGKGYDIRKIGHYTIRAGQMVYINDSSLLLETSTSQMEHFGSIQLRFYIDAVDSMFSRLNMMETVNDMDLSVTGYVGFFGGNLLNSEELPVLFTGLIPVYQDDENTYGCEAYHESYQDGIILTQRGECTFLQKLIQARDSGAAGVLVVNDEDFAINPTSHPEELEAAGDISEVAIIMLPRTAGQQIEDLLNNAQGIGHVMFSLEHEHQSAVEAKIEAEIQEKNPRILYINGHPLLNTRLLF</sequence>
<dbReference type="Gene3D" id="1.50.10.10">
    <property type="match status" value="1"/>
</dbReference>
<gene>
    <name evidence="10" type="ORF">BDP27DRAFT_1212077</name>
</gene>
<evidence type="ECO:0000256" key="7">
    <source>
        <dbReference type="RuleBase" id="RU361193"/>
    </source>
</evidence>
<comment type="caution">
    <text evidence="10">The sequence shown here is derived from an EMBL/GenBank/DDBJ whole genome shotgun (WGS) entry which is preliminary data.</text>
</comment>
<protein>
    <recommendedName>
        <fullName evidence="7">alpha-1,2-Mannosidase</fullName>
        <ecNumber evidence="7">3.2.1.-</ecNumber>
    </recommendedName>
</protein>
<evidence type="ECO:0000256" key="2">
    <source>
        <dbReference type="ARBA" id="ARBA00007658"/>
    </source>
</evidence>
<evidence type="ECO:0000256" key="3">
    <source>
        <dbReference type="ARBA" id="ARBA00022824"/>
    </source>
</evidence>
<feature type="binding site" evidence="6">
    <location>
        <position position="482"/>
    </location>
    <ligand>
        <name>Ca(2+)</name>
        <dbReference type="ChEBI" id="CHEBI:29108"/>
    </ligand>
</feature>
<dbReference type="PANTHER" id="PTHR45679">
    <property type="entry name" value="ER DEGRADATION-ENHANCING ALPHA-MANNOSIDASE-LIKE PROTEIN 2"/>
    <property type="match status" value="1"/>
</dbReference>
<organism evidence="10 11">
    <name type="scientific">Rhodocollybia butyracea</name>
    <dbReference type="NCBI Taxonomy" id="206335"/>
    <lineage>
        <taxon>Eukaryota</taxon>
        <taxon>Fungi</taxon>
        <taxon>Dikarya</taxon>
        <taxon>Basidiomycota</taxon>
        <taxon>Agaricomycotina</taxon>
        <taxon>Agaricomycetes</taxon>
        <taxon>Agaricomycetidae</taxon>
        <taxon>Agaricales</taxon>
        <taxon>Marasmiineae</taxon>
        <taxon>Omphalotaceae</taxon>
        <taxon>Rhodocollybia</taxon>
    </lineage>
</organism>
<dbReference type="PANTHER" id="PTHR45679:SF5">
    <property type="entry name" value="ER DEGRADATION-ENHANCING ALPHA-MANNOSIDASE-LIKE PROTEIN 1"/>
    <property type="match status" value="1"/>
</dbReference>
<dbReference type="GO" id="GO:1904380">
    <property type="term" value="P:endoplasmic reticulum mannose trimming"/>
    <property type="evidence" value="ECO:0007669"/>
    <property type="project" value="InterPro"/>
</dbReference>
<evidence type="ECO:0000259" key="9">
    <source>
        <dbReference type="Pfam" id="PF02225"/>
    </source>
</evidence>
<keyword evidence="4" id="KW-0325">Glycoprotein</keyword>
<keyword evidence="8" id="KW-0732">Signal</keyword>
<evidence type="ECO:0000256" key="6">
    <source>
        <dbReference type="PIRSR" id="PIRSR601382-2"/>
    </source>
</evidence>
<dbReference type="Pfam" id="PF02225">
    <property type="entry name" value="PA"/>
    <property type="match status" value="1"/>
</dbReference>
<dbReference type="SUPFAM" id="SSF48225">
    <property type="entry name" value="Seven-hairpin glycosidases"/>
    <property type="match status" value="1"/>
</dbReference>
<comment type="subcellular location">
    <subcellularLocation>
        <location evidence="1">Endoplasmic reticulum</location>
    </subcellularLocation>
</comment>
<evidence type="ECO:0000256" key="4">
    <source>
        <dbReference type="ARBA" id="ARBA00023180"/>
    </source>
</evidence>
<reference evidence="10" key="1">
    <citation type="submission" date="2020-11" db="EMBL/GenBank/DDBJ databases">
        <authorList>
            <consortium name="DOE Joint Genome Institute"/>
            <person name="Ahrendt S."/>
            <person name="Riley R."/>
            <person name="Andreopoulos W."/>
            <person name="Labutti K."/>
            <person name="Pangilinan J."/>
            <person name="Ruiz-Duenas F.J."/>
            <person name="Barrasa J.M."/>
            <person name="Sanchez-Garcia M."/>
            <person name="Camarero S."/>
            <person name="Miyauchi S."/>
            <person name="Serrano A."/>
            <person name="Linde D."/>
            <person name="Babiker R."/>
            <person name="Drula E."/>
            <person name="Ayuso-Fernandez I."/>
            <person name="Pacheco R."/>
            <person name="Padilla G."/>
            <person name="Ferreira P."/>
            <person name="Barriuso J."/>
            <person name="Kellner H."/>
            <person name="Castanera R."/>
            <person name="Alfaro M."/>
            <person name="Ramirez L."/>
            <person name="Pisabarro A.G."/>
            <person name="Kuo A."/>
            <person name="Tritt A."/>
            <person name="Lipzen A."/>
            <person name="He G."/>
            <person name="Yan M."/>
            <person name="Ng V."/>
            <person name="Cullen D."/>
            <person name="Martin F."/>
            <person name="Rosso M.-N."/>
            <person name="Henrissat B."/>
            <person name="Hibbett D."/>
            <person name="Martinez A.T."/>
            <person name="Grigoriev I.V."/>
        </authorList>
    </citation>
    <scope>NUCLEOTIDE SEQUENCE</scope>
    <source>
        <strain evidence="10">AH 40177</strain>
    </source>
</reference>
<name>A0A9P5Q6Y0_9AGAR</name>
<keyword evidence="3" id="KW-0256">Endoplasmic reticulum</keyword>
<evidence type="ECO:0000256" key="1">
    <source>
        <dbReference type="ARBA" id="ARBA00004240"/>
    </source>
</evidence>
<dbReference type="Proteomes" id="UP000772434">
    <property type="component" value="Unassembled WGS sequence"/>
</dbReference>
<proteinExistence type="inferred from homology"/>
<feature type="active site" description="Proton donor" evidence="5">
    <location>
        <position position="142"/>
    </location>
</feature>
<keyword evidence="11" id="KW-1185">Reference proteome</keyword>
<evidence type="ECO:0000313" key="11">
    <source>
        <dbReference type="Proteomes" id="UP000772434"/>
    </source>
</evidence>
<comment type="similarity">
    <text evidence="2 7">Belongs to the glycosyl hydrolase 47 family.</text>
</comment>
<dbReference type="AlphaFoldDB" id="A0A9P5Q6Y0"/>
<dbReference type="CDD" id="cd00538">
    <property type="entry name" value="PA"/>
    <property type="match status" value="1"/>
</dbReference>
<comment type="cofactor">
    <cofactor evidence="6">
        <name>Ca(2+)</name>
        <dbReference type="ChEBI" id="CHEBI:29108"/>
    </cofactor>
</comment>
<dbReference type="Pfam" id="PF01532">
    <property type="entry name" value="Glyco_hydro_47"/>
    <property type="match status" value="1"/>
</dbReference>
<dbReference type="GO" id="GO:0004571">
    <property type="term" value="F:mannosyl-oligosaccharide 1,2-alpha-mannosidase activity"/>
    <property type="evidence" value="ECO:0007669"/>
    <property type="project" value="InterPro"/>
</dbReference>
<dbReference type="Gene3D" id="3.50.30.30">
    <property type="match status" value="1"/>
</dbReference>